<dbReference type="Proteomes" id="UP000199074">
    <property type="component" value="Unassembled WGS sequence"/>
</dbReference>
<reference evidence="1 2" key="1">
    <citation type="submission" date="2016-10" db="EMBL/GenBank/DDBJ databases">
        <authorList>
            <person name="de Groot N.N."/>
        </authorList>
    </citation>
    <scope>NUCLEOTIDE SEQUENCE [LARGE SCALE GENOMIC DNA]</scope>
    <source>
        <strain evidence="1 2">IPL20</strain>
    </source>
</reference>
<dbReference type="EMBL" id="FPCK01000001">
    <property type="protein sequence ID" value="SFV28027.1"/>
    <property type="molecule type" value="Genomic_DNA"/>
</dbReference>
<evidence type="ECO:0000313" key="2">
    <source>
        <dbReference type="Proteomes" id="UP000199074"/>
    </source>
</evidence>
<keyword evidence="2" id="KW-1185">Reference proteome</keyword>
<proteinExistence type="predicted"/>
<name>A0A1I7N025_9HYPH</name>
<dbReference type="AlphaFoldDB" id="A0A1I7N025"/>
<dbReference type="RefSeq" id="WP_092420262.1">
    <property type="nucleotide sequence ID" value="NZ_FPCK01000001.1"/>
</dbReference>
<protein>
    <submittedName>
        <fullName evidence="1">Uncharacterized protein</fullName>
    </submittedName>
</protein>
<organism evidence="1 2">
    <name type="scientific">Devosia crocina</name>
    <dbReference type="NCBI Taxonomy" id="429728"/>
    <lineage>
        <taxon>Bacteria</taxon>
        <taxon>Pseudomonadati</taxon>
        <taxon>Pseudomonadota</taxon>
        <taxon>Alphaproteobacteria</taxon>
        <taxon>Hyphomicrobiales</taxon>
        <taxon>Devosiaceae</taxon>
        <taxon>Devosia</taxon>
    </lineage>
</organism>
<dbReference type="OrthoDB" id="7951175at2"/>
<accession>A0A1I7N025</accession>
<gene>
    <name evidence="1" type="ORF">SAMN05216456_0418</name>
</gene>
<sequence>MVHFFGILNPGRFRRAPAAEAPSKAHFFGGAGHQELTADPAGRAEQELCFLYGMAPEPEDRDLAPPDGAGGHR</sequence>
<evidence type="ECO:0000313" key="1">
    <source>
        <dbReference type="EMBL" id="SFV28027.1"/>
    </source>
</evidence>
<dbReference type="STRING" id="429728.SAMN05216456_0418"/>